<dbReference type="Gene3D" id="3.10.290.10">
    <property type="entry name" value="RNA-binding S4 domain"/>
    <property type="match status" value="1"/>
</dbReference>
<accession>A0ABS7SXW8</accession>
<organism evidence="2 3">
    <name type="scientific">Anaerococcus murdochii</name>
    <dbReference type="NCBI Taxonomy" id="411577"/>
    <lineage>
        <taxon>Bacteria</taxon>
        <taxon>Bacillati</taxon>
        <taxon>Bacillota</taxon>
        <taxon>Tissierellia</taxon>
        <taxon>Tissierellales</taxon>
        <taxon>Peptoniphilaceae</taxon>
        <taxon>Anaerococcus</taxon>
    </lineage>
</organism>
<dbReference type="RefSeq" id="WP_223418366.1">
    <property type="nucleotide sequence ID" value="NZ_JAIPME010000002.1"/>
</dbReference>
<protein>
    <submittedName>
        <fullName evidence="2">RNA-binding S4 domain-containing protein</fullName>
    </submittedName>
</protein>
<dbReference type="InterPro" id="IPR036986">
    <property type="entry name" value="S4_RNA-bd_sf"/>
</dbReference>
<dbReference type="Proteomes" id="UP000734271">
    <property type="component" value="Unassembled WGS sequence"/>
</dbReference>
<name>A0ABS7SXW8_9FIRM</name>
<comment type="caution">
    <text evidence="2">The sequence shown here is derived from an EMBL/GenBank/DDBJ whole genome shotgun (WGS) entry which is preliminary data.</text>
</comment>
<dbReference type="CDD" id="cd00165">
    <property type="entry name" value="S4"/>
    <property type="match status" value="1"/>
</dbReference>
<evidence type="ECO:0000313" key="3">
    <source>
        <dbReference type="Proteomes" id="UP000734271"/>
    </source>
</evidence>
<proteinExistence type="predicted"/>
<evidence type="ECO:0000313" key="2">
    <source>
        <dbReference type="EMBL" id="MBZ2386393.1"/>
    </source>
</evidence>
<dbReference type="SUPFAM" id="SSF55174">
    <property type="entry name" value="Alpha-L RNA-binding motif"/>
    <property type="match status" value="1"/>
</dbReference>
<evidence type="ECO:0000256" key="1">
    <source>
        <dbReference type="PROSITE-ProRule" id="PRU00182"/>
    </source>
</evidence>
<sequence>MEILEFETSEIRLKDLLKATNLLPSGGFAKHIIREEGVLINDEPCYIAGKKIHPGDQVVFDGVKIIIK</sequence>
<dbReference type="PROSITE" id="PS50889">
    <property type="entry name" value="S4"/>
    <property type="match status" value="1"/>
</dbReference>
<dbReference type="Pfam" id="PF13275">
    <property type="entry name" value="S4_2"/>
    <property type="match status" value="1"/>
</dbReference>
<keyword evidence="3" id="KW-1185">Reference proteome</keyword>
<reference evidence="2 3" key="1">
    <citation type="submission" date="2021-08" db="EMBL/GenBank/DDBJ databases">
        <title>FDA dAtabase for Regulatory Grade micrObial Sequences (FDA-ARGOS): Supporting development and validation of Infectious Disease Dx tests.</title>
        <authorList>
            <person name="Sproer C."/>
            <person name="Gronow S."/>
            <person name="Severitt S."/>
            <person name="Schroder I."/>
            <person name="Tallon L."/>
            <person name="Sadzewicz L."/>
            <person name="Zhao X."/>
            <person name="Boylan J."/>
            <person name="Ott S."/>
            <person name="Bowen H."/>
            <person name="Vavikolanu K."/>
            <person name="Hazen T."/>
            <person name="Aluvathingal J."/>
            <person name="Nadendla S."/>
            <person name="Lowell S."/>
            <person name="Myers T."/>
            <person name="Yan Y."/>
            <person name="Sichtig H."/>
        </authorList>
    </citation>
    <scope>NUCLEOTIDE SEQUENCE [LARGE SCALE GENOMIC DNA]</scope>
    <source>
        <strain evidence="2 3">FDAARGOS_1460</strain>
    </source>
</reference>
<keyword evidence="1" id="KW-0694">RNA-binding</keyword>
<gene>
    <name evidence="2" type="ORF">K8P03_03635</name>
</gene>
<dbReference type="EMBL" id="JAIPME010000002">
    <property type="protein sequence ID" value="MBZ2386393.1"/>
    <property type="molecule type" value="Genomic_DNA"/>
</dbReference>